<accession>F8MKD0</accession>
<evidence type="ECO:0000256" key="1">
    <source>
        <dbReference type="SAM" id="MobiDB-lite"/>
    </source>
</evidence>
<reference evidence="3" key="1">
    <citation type="journal article" date="2011" name="Genetics">
        <title>Massive changes in genome architecture accompany the transition to self-fertility in the filamentous fungus Neurospora tetrasperma.</title>
        <authorList>
            <person name="Ellison C.E."/>
            <person name="Stajich J.E."/>
            <person name="Jacobson D.J."/>
            <person name="Natvig D.O."/>
            <person name="Lapidus A."/>
            <person name="Foster B."/>
            <person name="Aerts A."/>
            <person name="Riley R."/>
            <person name="Lindquist E.A."/>
            <person name="Grigoriev I.V."/>
            <person name="Taylor J.W."/>
        </authorList>
    </citation>
    <scope>NUCLEOTIDE SEQUENCE [LARGE SCALE GENOMIC DNA]</scope>
    <source>
        <strain evidence="3">FGSC 2508 / P0657</strain>
    </source>
</reference>
<dbReference type="AlphaFoldDB" id="F8MKD0"/>
<dbReference type="VEuPathDB" id="FungiDB:NEUTE1DRAFT_110351"/>
<name>F8MKD0_NEUT8</name>
<dbReference type="RefSeq" id="XP_009851266.1">
    <property type="nucleotide sequence ID" value="XM_009852964.1"/>
</dbReference>
<dbReference type="HOGENOM" id="CLU_735866_0_0_1"/>
<dbReference type="Proteomes" id="UP000008065">
    <property type="component" value="Unassembled WGS sequence"/>
</dbReference>
<keyword evidence="3" id="KW-1185">Reference proteome</keyword>
<protein>
    <submittedName>
        <fullName evidence="2">Uncharacterized protein</fullName>
    </submittedName>
</protein>
<evidence type="ECO:0000313" key="2">
    <source>
        <dbReference type="EMBL" id="EGO58211.1"/>
    </source>
</evidence>
<dbReference type="KEGG" id="nte:NEUTE1DRAFT110351"/>
<dbReference type="GeneID" id="20822502"/>
<dbReference type="EMBL" id="GL891304">
    <property type="protein sequence ID" value="EGO58211.1"/>
    <property type="molecule type" value="Genomic_DNA"/>
</dbReference>
<proteinExistence type="predicted"/>
<evidence type="ECO:0000313" key="3">
    <source>
        <dbReference type="Proteomes" id="UP000008065"/>
    </source>
</evidence>
<feature type="region of interest" description="Disordered" evidence="1">
    <location>
        <begin position="85"/>
        <end position="111"/>
    </location>
</feature>
<organism evidence="2 3">
    <name type="scientific">Neurospora tetrasperma (strain FGSC 2508 / ATCC MYA-4615 / P0657)</name>
    <dbReference type="NCBI Taxonomy" id="510951"/>
    <lineage>
        <taxon>Eukaryota</taxon>
        <taxon>Fungi</taxon>
        <taxon>Dikarya</taxon>
        <taxon>Ascomycota</taxon>
        <taxon>Pezizomycotina</taxon>
        <taxon>Sordariomycetes</taxon>
        <taxon>Sordariomycetidae</taxon>
        <taxon>Sordariales</taxon>
        <taxon>Sordariaceae</taxon>
        <taxon>Neurospora</taxon>
    </lineage>
</organism>
<gene>
    <name evidence="2" type="ORF">NEUTE1DRAFT_110351</name>
</gene>
<sequence>MPGLFAKHSTEMSTFSLPVSGSSTVGVALLYHSPLGKGPLIHAPSLSRLREFVGFRRPYREPRGEGDSSSSSTYSKRRAVIATMAPAHPVSAPTKQLNGKEEEQDSTAPDHSVAGVSFDVLGCLGNAKPRVDAFAVMETDPVVAKQPGGDVSLENRMRWHLATQACRRLGVAAPNRIADRLESSKRTRFTVVRRGPRRSRSPGLPYKFNKKFQKKAASLPRHLIHISPTVGKSLHFMHCNSARLTKTTSTDTTHTRLGLWQANKMSQGGRSRAWGFARAEGKWKVNPRYDFFIFSFFFHCDCRLPHDVGNGLSSRKFDKHVKGTWIQEQKCCQTPTPTLPTPLIASFLQNNVHFPRIPSVAVLLPFPRGYHKDIKP</sequence>